<evidence type="ECO:0000256" key="4">
    <source>
        <dbReference type="ARBA" id="ARBA00023136"/>
    </source>
</evidence>
<evidence type="ECO:0000256" key="1">
    <source>
        <dbReference type="ARBA" id="ARBA00004141"/>
    </source>
</evidence>
<keyword evidence="2 6" id="KW-0812">Transmembrane</keyword>
<protein>
    <recommendedName>
        <fullName evidence="7">Major facilitator superfamily (MFS) profile domain-containing protein</fullName>
    </recommendedName>
</protein>
<feature type="transmembrane region" description="Helical" evidence="6">
    <location>
        <begin position="455"/>
        <end position="477"/>
    </location>
</feature>
<feature type="region of interest" description="Disordered" evidence="5">
    <location>
        <begin position="615"/>
        <end position="698"/>
    </location>
</feature>
<reference evidence="8 9" key="1">
    <citation type="submission" date="2017-06" db="EMBL/GenBank/DDBJ databases">
        <title>Comparative genomic analysis of Ambrosia Fusariam Clade fungi.</title>
        <authorList>
            <person name="Stajich J.E."/>
            <person name="Carrillo J."/>
            <person name="Kijimoto T."/>
            <person name="Eskalen A."/>
            <person name="O'Donnell K."/>
            <person name="Kasson M."/>
        </authorList>
    </citation>
    <scope>NUCLEOTIDE SEQUENCE [LARGE SCALE GENOMIC DNA]</scope>
    <source>
        <strain evidence="8 9">NRRL62606</strain>
    </source>
</reference>
<dbReference type="Gene3D" id="1.20.1250.20">
    <property type="entry name" value="MFS general substrate transporter like domains"/>
    <property type="match status" value="2"/>
</dbReference>
<sequence length="698" mass="77419">MDCGRTKSCHHASSPNCSSLQQQQQQRKSTMANHLSRTESETDRRTGHRYRFWLSYPEELGPEQDYTTREIERQITKIVNDGGFKFRVFFVAASGFLASSYSLFAVDFLSIALFYVYPPNDRLGRDPSLVIDELTLVGTILGMSVMGHLADRSGRKKWYGAELAILIVATMGMVQSSEGLMAENGNGPDRSMSIYSWVSWWRFLLGFGIGAEYPLSSIITAEWASTQSRGIMLSAVFSMQSFGRLLSLGVSLGALRTTLRNWDPEDEAGHKLVADQVWRWTVGVALIPAAIAIVLRLTIPETPRFYAAIMKDSRKGVLTAMRLYPRNGTGQEAQELNAAPTQEQDGRDKPWHAWYSTAWEYLAGPKQGWRPLFIISLLWAIMDIPWYGLTMDLSSALATLYHRPGSQECAGIAFHTFGNFPESSLRGNGTCEKQKWNKDYWNLHNTIDGMIEQNALRSILTVSIASILGSLGSILIIDFFRRKVILIVTFFVISILLAITGATLLTDKEGEGHIAAIICYAILQFVFNIGPNTLIFVLAAEIFPTTYRGTFNGIAAASGKMGAILIRGIISAWKSRERALGIRLLALIPLMLLSAWISWYIPDVQYLPKSQALTEEEVTERPPTNDQLPGSIGPVDRPLSDAASETSSSDASVTPRPIPAVGKPGLFSRLQNVPLENIAPSPTQIDRRKRSTEGSTTR</sequence>
<feature type="domain" description="Major facilitator superfamily (MFS) profile" evidence="7">
    <location>
        <begin position="88"/>
        <end position="606"/>
    </location>
</feature>
<dbReference type="AlphaFoldDB" id="A0A428S964"/>
<dbReference type="EMBL" id="NKCL01000043">
    <property type="protein sequence ID" value="RSL86360.1"/>
    <property type="molecule type" value="Genomic_DNA"/>
</dbReference>
<feature type="compositionally biased region" description="Low complexity" evidence="5">
    <location>
        <begin position="640"/>
        <end position="652"/>
    </location>
</feature>
<accession>A0A428S964</accession>
<comment type="caution">
    <text evidence="8">The sequence shown here is derived from an EMBL/GenBank/DDBJ whole genome shotgun (WGS) entry which is preliminary data.</text>
</comment>
<feature type="transmembrane region" description="Helical" evidence="6">
    <location>
        <begin position="236"/>
        <end position="257"/>
    </location>
</feature>
<keyword evidence="3 6" id="KW-1133">Transmembrane helix</keyword>
<dbReference type="PROSITE" id="PS00217">
    <property type="entry name" value="SUGAR_TRANSPORT_2"/>
    <property type="match status" value="1"/>
</dbReference>
<comment type="subcellular location">
    <subcellularLocation>
        <location evidence="1">Membrane</location>
        <topology evidence="1">Multi-pass membrane protein</topology>
    </subcellularLocation>
</comment>
<dbReference type="InterPro" id="IPR005828">
    <property type="entry name" value="MFS_sugar_transport-like"/>
</dbReference>
<evidence type="ECO:0000313" key="8">
    <source>
        <dbReference type="EMBL" id="RSL86360.1"/>
    </source>
</evidence>
<keyword evidence="4 6" id="KW-0472">Membrane</keyword>
<organism evidence="8 9">
    <name type="scientific">Fusarium floridanum</name>
    <dbReference type="NCBI Taxonomy" id="1325733"/>
    <lineage>
        <taxon>Eukaryota</taxon>
        <taxon>Fungi</taxon>
        <taxon>Dikarya</taxon>
        <taxon>Ascomycota</taxon>
        <taxon>Pezizomycotina</taxon>
        <taxon>Sordariomycetes</taxon>
        <taxon>Hypocreomycetidae</taxon>
        <taxon>Hypocreales</taxon>
        <taxon>Nectriaceae</taxon>
        <taxon>Fusarium</taxon>
        <taxon>Fusarium solani species complex</taxon>
    </lineage>
</organism>
<feature type="transmembrane region" description="Helical" evidence="6">
    <location>
        <begin position="129"/>
        <end position="146"/>
    </location>
</feature>
<feature type="transmembrane region" description="Helical" evidence="6">
    <location>
        <begin position="582"/>
        <end position="601"/>
    </location>
</feature>
<evidence type="ECO:0000256" key="3">
    <source>
        <dbReference type="ARBA" id="ARBA00022989"/>
    </source>
</evidence>
<feature type="transmembrane region" description="Helical" evidence="6">
    <location>
        <begin position="512"/>
        <end position="539"/>
    </location>
</feature>
<dbReference type="InterPro" id="IPR020846">
    <property type="entry name" value="MFS_dom"/>
</dbReference>
<evidence type="ECO:0000256" key="6">
    <source>
        <dbReference type="SAM" id="Phobius"/>
    </source>
</evidence>
<dbReference type="GO" id="GO:0016020">
    <property type="term" value="C:membrane"/>
    <property type="evidence" value="ECO:0007669"/>
    <property type="project" value="UniProtKB-SubCell"/>
</dbReference>
<dbReference type="InterPro" id="IPR036259">
    <property type="entry name" value="MFS_trans_sf"/>
</dbReference>
<dbReference type="SUPFAM" id="SSF103473">
    <property type="entry name" value="MFS general substrate transporter"/>
    <property type="match status" value="1"/>
</dbReference>
<dbReference type="Proteomes" id="UP000287972">
    <property type="component" value="Unassembled WGS sequence"/>
</dbReference>
<feature type="transmembrane region" description="Helical" evidence="6">
    <location>
        <begin position="88"/>
        <end position="117"/>
    </location>
</feature>
<evidence type="ECO:0000256" key="2">
    <source>
        <dbReference type="ARBA" id="ARBA00022692"/>
    </source>
</evidence>
<dbReference type="PANTHER" id="PTHR24064">
    <property type="entry name" value="SOLUTE CARRIER FAMILY 22 MEMBER"/>
    <property type="match status" value="1"/>
</dbReference>
<dbReference type="PROSITE" id="PS50850">
    <property type="entry name" value="MFS"/>
    <property type="match status" value="1"/>
</dbReference>
<feature type="region of interest" description="Disordered" evidence="5">
    <location>
        <begin position="1"/>
        <end position="43"/>
    </location>
</feature>
<dbReference type="GO" id="GO:0022857">
    <property type="term" value="F:transmembrane transporter activity"/>
    <property type="evidence" value="ECO:0007669"/>
    <property type="project" value="InterPro"/>
</dbReference>
<evidence type="ECO:0000256" key="5">
    <source>
        <dbReference type="SAM" id="MobiDB-lite"/>
    </source>
</evidence>
<keyword evidence="9" id="KW-1185">Reference proteome</keyword>
<feature type="transmembrane region" description="Helical" evidence="6">
    <location>
        <begin position="277"/>
        <end position="299"/>
    </location>
</feature>
<feature type="transmembrane region" description="Helical" evidence="6">
    <location>
        <begin position="158"/>
        <end position="174"/>
    </location>
</feature>
<proteinExistence type="predicted"/>
<dbReference type="Pfam" id="PF00083">
    <property type="entry name" value="Sugar_tr"/>
    <property type="match status" value="2"/>
</dbReference>
<feature type="transmembrane region" description="Helical" evidence="6">
    <location>
        <begin position="194"/>
        <end position="215"/>
    </location>
</feature>
<evidence type="ECO:0000259" key="7">
    <source>
        <dbReference type="PROSITE" id="PS50850"/>
    </source>
</evidence>
<feature type="compositionally biased region" description="Polar residues" evidence="5">
    <location>
        <begin position="11"/>
        <end position="20"/>
    </location>
</feature>
<feature type="transmembrane region" description="Helical" evidence="6">
    <location>
        <begin position="372"/>
        <end position="389"/>
    </location>
</feature>
<feature type="transmembrane region" description="Helical" evidence="6">
    <location>
        <begin position="484"/>
        <end position="506"/>
    </location>
</feature>
<evidence type="ECO:0000313" key="9">
    <source>
        <dbReference type="Proteomes" id="UP000287972"/>
    </source>
</evidence>
<dbReference type="InterPro" id="IPR005829">
    <property type="entry name" value="Sugar_transporter_CS"/>
</dbReference>
<name>A0A428S964_9HYPO</name>
<gene>
    <name evidence="8" type="ORF">CEP51_002851</name>
</gene>